<dbReference type="EMBL" id="AHMI02000271">
    <property type="protein sequence ID" value="EMY12903.1"/>
    <property type="molecule type" value="Genomic_DNA"/>
</dbReference>
<comment type="caution">
    <text evidence="1">The sequence shown here is derived from an EMBL/GenBank/DDBJ whole genome shotgun (WGS) entry which is preliminary data.</text>
</comment>
<proteinExistence type="predicted"/>
<dbReference type="AlphaFoldDB" id="N1TX96"/>
<protein>
    <submittedName>
        <fullName evidence="1">Uncharacterized protein</fullName>
    </submittedName>
</protein>
<evidence type="ECO:0000313" key="1">
    <source>
        <dbReference type="EMBL" id="EMY12903.1"/>
    </source>
</evidence>
<reference evidence="1 2" key="1">
    <citation type="submission" date="2013-02" db="EMBL/GenBank/DDBJ databases">
        <authorList>
            <person name="Harkins D.M."/>
            <person name="Durkin A.S."/>
            <person name="Brinkac L.M."/>
            <person name="Haft D.H."/>
            <person name="Selengut J.D."/>
            <person name="Sanka R."/>
            <person name="DePew J."/>
            <person name="Purushe J."/>
            <person name="Haake D.A."/>
            <person name="Matsunaga J."/>
            <person name="Vinetz J.M."/>
            <person name="Sutton G.G."/>
            <person name="Nierman W.C."/>
            <person name="Fouts D.E."/>
        </authorList>
    </citation>
    <scope>NUCLEOTIDE SEQUENCE [LARGE SCALE GENOMIC DNA]</scope>
    <source>
        <strain evidence="1 2">Ecochallenge</strain>
    </source>
</reference>
<sequence length="61" mass="7224">MIENWTKILEADPIIPIPDTLIKLTLKIFDRSDKFVRRNHLVFTDGYTASLVRYQVIFLMI</sequence>
<evidence type="ECO:0000313" key="2">
    <source>
        <dbReference type="Proteomes" id="UP000012249"/>
    </source>
</evidence>
<gene>
    <name evidence="1" type="ORF">LEP1GSC043_0421</name>
</gene>
<dbReference type="Proteomes" id="UP000012249">
    <property type="component" value="Unassembled WGS sequence"/>
</dbReference>
<accession>N1TX96</accession>
<organism evidence="1 2">
    <name type="scientific">Leptospira weilii str. Ecochallenge</name>
    <dbReference type="NCBI Taxonomy" id="1049986"/>
    <lineage>
        <taxon>Bacteria</taxon>
        <taxon>Pseudomonadati</taxon>
        <taxon>Spirochaetota</taxon>
        <taxon>Spirochaetia</taxon>
        <taxon>Leptospirales</taxon>
        <taxon>Leptospiraceae</taxon>
        <taxon>Leptospira</taxon>
    </lineage>
</organism>
<name>N1TX96_9LEPT</name>